<dbReference type="Pfam" id="PF17164">
    <property type="entry name" value="DUF5122"/>
    <property type="match status" value="6"/>
</dbReference>
<dbReference type="InterPro" id="IPR013431">
    <property type="entry name" value="Delta_60_rpt"/>
</dbReference>
<keyword evidence="3" id="KW-1185">Reference proteome</keyword>
<keyword evidence="1" id="KW-0732">Signal</keyword>
<proteinExistence type="predicted"/>
<dbReference type="PANTHER" id="PTHR42754:SF1">
    <property type="entry name" value="LIPOPROTEIN"/>
    <property type="match status" value="1"/>
</dbReference>
<dbReference type="NCBIfam" id="TIGR02608">
    <property type="entry name" value="delta_60_rpt"/>
    <property type="match status" value="6"/>
</dbReference>
<dbReference type="PANTHER" id="PTHR42754">
    <property type="entry name" value="ENDOGLUCANASE"/>
    <property type="match status" value="1"/>
</dbReference>
<protein>
    <submittedName>
        <fullName evidence="2">Putative delta-60 repeat protein</fullName>
    </submittedName>
</protein>
<dbReference type="Proteomes" id="UP000294862">
    <property type="component" value="Unassembled WGS sequence"/>
</dbReference>
<name>A0A4R2I183_9GAMM</name>
<sequence length="456" mass="46435">MDFKRALVCAAGAMLTSFGAGAAEGDLLPAFGQHGIAWVGTPRPYYGFATRPAVQPDGKIVVCDAAPNPVGSGDAFVVARFDAAGSLDEGFGTSGHVVIADGSTDCIDIAVQDDGRIVVVGDYYADPSALPAGFLVIRLDPDGEPDASFGNGDGRATVYFSGSGSEFSAAVGVRVRGDGRIVLAGPTSTTSQDEQFAVAQLLPDGQLDTTFGNGGKATISFDDIVGSAVKDHPTALALDRQGRIVVGGFSYSGAPNGPARFAVARLTPGGSPDASFGDAGRAIVAFSAIPEERDMARSLAVQRDGRIVIAGSANLPIPALADPDMAVARLLDDGTLDPSFGGGRVRIAFGANEASSDAANAVALQDDGKVVLAGQSGNHPAIARLASDGSLDTSFGDGGRKVYDLPDTAGFGYFNGVRFQQGRLLVSGDTATTGQDIYDGFVADLGVDLIFSDGLE</sequence>
<gene>
    <name evidence="2" type="ORF">EV148_11040</name>
</gene>
<evidence type="ECO:0000256" key="1">
    <source>
        <dbReference type="SAM" id="SignalP"/>
    </source>
</evidence>
<dbReference type="EMBL" id="SLWQ01000010">
    <property type="protein sequence ID" value="TCO37229.1"/>
    <property type="molecule type" value="Genomic_DNA"/>
</dbReference>
<accession>A0A4R2I183</accession>
<evidence type="ECO:0000313" key="3">
    <source>
        <dbReference type="Proteomes" id="UP000294862"/>
    </source>
</evidence>
<dbReference type="Gene3D" id="2.80.10.50">
    <property type="match status" value="3"/>
</dbReference>
<comment type="caution">
    <text evidence="2">The sequence shown here is derived from an EMBL/GenBank/DDBJ whole genome shotgun (WGS) entry which is preliminary data.</text>
</comment>
<reference evidence="2 3" key="1">
    <citation type="journal article" date="2015" name="Stand. Genomic Sci.">
        <title>Genomic Encyclopedia of Bacterial and Archaeal Type Strains, Phase III: the genomes of soil and plant-associated and newly described type strains.</title>
        <authorList>
            <person name="Whitman W.B."/>
            <person name="Woyke T."/>
            <person name="Klenk H.P."/>
            <person name="Zhou Y."/>
            <person name="Lilburn T.G."/>
            <person name="Beck B.J."/>
            <person name="De Vos P."/>
            <person name="Vandamme P."/>
            <person name="Eisen J.A."/>
            <person name="Garrity G."/>
            <person name="Hugenholtz P."/>
            <person name="Kyrpides N.C."/>
        </authorList>
    </citation>
    <scope>NUCLEOTIDE SEQUENCE [LARGE SCALE GENOMIC DNA]</scope>
    <source>
        <strain evidence="2 3">A3</strain>
    </source>
</reference>
<feature type="chain" id="PRO_5020317673" evidence="1">
    <location>
        <begin position="23"/>
        <end position="456"/>
    </location>
</feature>
<dbReference type="SUPFAM" id="SSF101898">
    <property type="entry name" value="NHL repeat"/>
    <property type="match status" value="1"/>
</dbReference>
<evidence type="ECO:0000313" key="2">
    <source>
        <dbReference type="EMBL" id="TCO37229.1"/>
    </source>
</evidence>
<organism evidence="2 3">
    <name type="scientific">Dokdonella fugitiva</name>
    <dbReference type="NCBI Taxonomy" id="328517"/>
    <lineage>
        <taxon>Bacteria</taxon>
        <taxon>Pseudomonadati</taxon>
        <taxon>Pseudomonadota</taxon>
        <taxon>Gammaproteobacteria</taxon>
        <taxon>Lysobacterales</taxon>
        <taxon>Rhodanobacteraceae</taxon>
        <taxon>Dokdonella</taxon>
    </lineage>
</organism>
<dbReference type="SUPFAM" id="SSF63829">
    <property type="entry name" value="Calcium-dependent phosphotriesterase"/>
    <property type="match status" value="1"/>
</dbReference>
<feature type="signal peptide" evidence="1">
    <location>
        <begin position="1"/>
        <end position="22"/>
    </location>
</feature>
<dbReference type="AlphaFoldDB" id="A0A4R2I183"/>